<evidence type="ECO:0000256" key="4">
    <source>
        <dbReference type="ARBA" id="ARBA00023150"/>
    </source>
</evidence>
<evidence type="ECO:0000256" key="7">
    <source>
        <dbReference type="SAM" id="MobiDB-lite"/>
    </source>
</evidence>
<comment type="catalytic activity">
    <reaction evidence="1 6">
        <text>(8S)-3',8-cyclo-7,8-dihydroguanosine 5'-triphosphate = cyclic pyranopterin phosphate + diphosphate</text>
        <dbReference type="Rhea" id="RHEA:49580"/>
        <dbReference type="ChEBI" id="CHEBI:33019"/>
        <dbReference type="ChEBI" id="CHEBI:59648"/>
        <dbReference type="ChEBI" id="CHEBI:131766"/>
        <dbReference type="EC" id="4.6.1.17"/>
    </reaction>
</comment>
<protein>
    <recommendedName>
        <fullName evidence="3 6">Cyclic pyranopterin monophosphate synthase</fullName>
        <ecNumber evidence="3 6">4.6.1.17</ecNumber>
    </recommendedName>
    <alternativeName>
        <fullName evidence="6">Molybdenum cofactor biosynthesis protein C</fullName>
    </alternativeName>
</protein>
<dbReference type="GO" id="GO:0061799">
    <property type="term" value="F:cyclic pyranopterin monophosphate synthase activity"/>
    <property type="evidence" value="ECO:0007669"/>
    <property type="project" value="UniProtKB-EC"/>
</dbReference>
<sequence>MSDFSHWNKEGRPKMVDISHKEETKRTALAQSTVSISEELYEKIQKGGIKKGDPLQVAQVAGIMAAKNTPDLIPMCHTILLQGTDFTFEYQQTEQGYDLLITAEVTCKGNTGVEMEALTAVSVAALTFYDMCKAVDKSMIIKETHLVEKKGGKSGDFYHPNRS</sequence>
<comment type="subunit">
    <text evidence="6">Homohexamer; trimer of dimers.</text>
</comment>
<evidence type="ECO:0000313" key="9">
    <source>
        <dbReference type="EMBL" id="MFC5714027.1"/>
    </source>
</evidence>
<dbReference type="InterPro" id="IPR023045">
    <property type="entry name" value="MoaC"/>
</dbReference>
<dbReference type="EC" id="4.6.1.17" evidence="3 6"/>
<dbReference type="InterPro" id="IPR036522">
    <property type="entry name" value="MoaC_sf"/>
</dbReference>
<evidence type="ECO:0000259" key="8">
    <source>
        <dbReference type="Pfam" id="PF01967"/>
    </source>
</evidence>
<dbReference type="Gene3D" id="3.30.70.640">
    <property type="entry name" value="Molybdopterin cofactor biosynthesis C (MoaC) domain"/>
    <property type="match status" value="1"/>
</dbReference>
<feature type="binding site" evidence="6">
    <location>
        <begin position="115"/>
        <end position="116"/>
    </location>
    <ligand>
        <name>substrate</name>
    </ligand>
</feature>
<feature type="binding site" evidence="6">
    <location>
        <begin position="75"/>
        <end position="77"/>
    </location>
    <ligand>
        <name>substrate</name>
    </ligand>
</feature>
<name>A0ABW0YRL7_9BACI</name>
<dbReference type="HAMAP" id="MF_01224_B">
    <property type="entry name" value="MoaC_B"/>
    <property type="match status" value="1"/>
</dbReference>
<organism evidence="9 10">
    <name type="scientific">Thalassorhabdus alkalitolerans</name>
    <dbReference type="NCBI Taxonomy" id="2282697"/>
    <lineage>
        <taxon>Bacteria</taxon>
        <taxon>Bacillati</taxon>
        <taxon>Bacillota</taxon>
        <taxon>Bacilli</taxon>
        <taxon>Bacillales</taxon>
        <taxon>Bacillaceae</taxon>
        <taxon>Thalassorhabdus</taxon>
    </lineage>
</organism>
<dbReference type="InterPro" id="IPR002820">
    <property type="entry name" value="Mopterin_CF_biosynth-C_dom"/>
</dbReference>
<evidence type="ECO:0000256" key="5">
    <source>
        <dbReference type="ARBA" id="ARBA00023239"/>
    </source>
</evidence>
<comment type="function">
    <text evidence="6">Catalyzes the conversion of (8S)-3',8-cyclo-7,8-dihydroguanosine 5'-triphosphate to cyclic pyranopterin monophosphate (cPMP).</text>
</comment>
<dbReference type="Pfam" id="PF01967">
    <property type="entry name" value="MoaC"/>
    <property type="match status" value="1"/>
</dbReference>
<evidence type="ECO:0000256" key="3">
    <source>
        <dbReference type="ARBA" id="ARBA00012575"/>
    </source>
</evidence>
<proteinExistence type="inferred from homology"/>
<keyword evidence="10" id="KW-1185">Reference proteome</keyword>
<dbReference type="PANTHER" id="PTHR22960">
    <property type="entry name" value="MOLYBDOPTERIN COFACTOR SYNTHESIS PROTEIN A"/>
    <property type="match status" value="1"/>
</dbReference>
<dbReference type="SUPFAM" id="SSF55040">
    <property type="entry name" value="Molybdenum cofactor biosynthesis protein C, MoaC"/>
    <property type="match status" value="1"/>
</dbReference>
<evidence type="ECO:0000256" key="6">
    <source>
        <dbReference type="HAMAP-Rule" id="MF_01224"/>
    </source>
</evidence>
<dbReference type="InterPro" id="IPR050105">
    <property type="entry name" value="MoCo_biosynth_MoaA/MoaC"/>
</dbReference>
<reference evidence="10" key="1">
    <citation type="journal article" date="2019" name="Int. J. Syst. Evol. Microbiol.">
        <title>The Global Catalogue of Microorganisms (GCM) 10K type strain sequencing project: providing services to taxonomists for standard genome sequencing and annotation.</title>
        <authorList>
            <consortium name="The Broad Institute Genomics Platform"/>
            <consortium name="The Broad Institute Genome Sequencing Center for Infectious Disease"/>
            <person name="Wu L."/>
            <person name="Ma J."/>
        </authorList>
    </citation>
    <scope>NUCLEOTIDE SEQUENCE [LARGE SCALE GENOMIC DNA]</scope>
    <source>
        <strain evidence="10">CECT 7184</strain>
    </source>
</reference>
<keyword evidence="5 6" id="KW-0456">Lyase</keyword>
<feature type="region of interest" description="Disordered" evidence="7">
    <location>
        <begin position="1"/>
        <end position="23"/>
    </location>
</feature>
<comment type="similarity">
    <text evidence="6">Belongs to the MoaC family.</text>
</comment>
<accession>A0ABW0YRL7</accession>
<comment type="caution">
    <text evidence="9">The sequence shown here is derived from an EMBL/GenBank/DDBJ whole genome shotgun (WGS) entry which is preliminary data.</text>
</comment>
<feature type="active site" evidence="6">
    <location>
        <position position="130"/>
    </location>
</feature>
<keyword evidence="4 6" id="KW-0501">Molybdenum cofactor biosynthesis</keyword>
<dbReference type="InterPro" id="IPR047594">
    <property type="entry name" value="MoaC_bact/euk"/>
</dbReference>
<comment type="pathway">
    <text evidence="2 6">Cofactor biosynthesis; molybdopterin biosynthesis.</text>
</comment>
<gene>
    <name evidence="6 9" type="primary">moaC</name>
    <name evidence="9" type="ORF">ACFPU1_14795</name>
</gene>
<dbReference type="NCBIfam" id="NF006870">
    <property type="entry name" value="PRK09364.1"/>
    <property type="match status" value="1"/>
</dbReference>
<dbReference type="CDD" id="cd01420">
    <property type="entry name" value="MoaC_PE"/>
    <property type="match status" value="1"/>
</dbReference>
<dbReference type="RefSeq" id="WP_385942542.1">
    <property type="nucleotide sequence ID" value="NZ_JBHSOZ010000009.1"/>
</dbReference>
<evidence type="ECO:0000313" key="10">
    <source>
        <dbReference type="Proteomes" id="UP001596142"/>
    </source>
</evidence>
<evidence type="ECO:0000256" key="1">
    <source>
        <dbReference type="ARBA" id="ARBA00001637"/>
    </source>
</evidence>
<dbReference type="NCBIfam" id="TIGR00581">
    <property type="entry name" value="moaC"/>
    <property type="match status" value="1"/>
</dbReference>
<dbReference type="EMBL" id="JBHSOZ010000009">
    <property type="protein sequence ID" value="MFC5714027.1"/>
    <property type="molecule type" value="Genomic_DNA"/>
</dbReference>
<evidence type="ECO:0000256" key="2">
    <source>
        <dbReference type="ARBA" id="ARBA00005046"/>
    </source>
</evidence>
<feature type="domain" description="Molybdopterin cofactor biosynthesis C (MoaC)" evidence="8">
    <location>
        <begin position="15"/>
        <end position="152"/>
    </location>
</feature>
<dbReference type="Proteomes" id="UP001596142">
    <property type="component" value="Unassembled WGS sequence"/>
</dbReference>